<dbReference type="AlphaFoldDB" id="A0A8X6NWR5"/>
<evidence type="ECO:0000313" key="1">
    <source>
        <dbReference type="EMBL" id="GFT37375.1"/>
    </source>
</evidence>
<comment type="caution">
    <text evidence="1">The sequence shown here is derived from an EMBL/GenBank/DDBJ whole genome shotgun (WGS) entry which is preliminary data.</text>
</comment>
<evidence type="ECO:0000313" key="2">
    <source>
        <dbReference type="Proteomes" id="UP000887013"/>
    </source>
</evidence>
<accession>A0A8X6NWR5</accession>
<proteinExistence type="predicted"/>
<organism evidence="1 2">
    <name type="scientific">Nephila pilipes</name>
    <name type="common">Giant wood spider</name>
    <name type="synonym">Nephila maculata</name>
    <dbReference type="NCBI Taxonomy" id="299642"/>
    <lineage>
        <taxon>Eukaryota</taxon>
        <taxon>Metazoa</taxon>
        <taxon>Ecdysozoa</taxon>
        <taxon>Arthropoda</taxon>
        <taxon>Chelicerata</taxon>
        <taxon>Arachnida</taxon>
        <taxon>Araneae</taxon>
        <taxon>Araneomorphae</taxon>
        <taxon>Entelegynae</taxon>
        <taxon>Araneoidea</taxon>
        <taxon>Nephilidae</taxon>
        <taxon>Nephila</taxon>
    </lineage>
</organism>
<dbReference type="Proteomes" id="UP000887013">
    <property type="component" value="Unassembled WGS sequence"/>
</dbReference>
<keyword evidence="2" id="KW-1185">Reference proteome</keyword>
<reference evidence="1" key="1">
    <citation type="submission" date="2020-08" db="EMBL/GenBank/DDBJ databases">
        <title>Multicomponent nature underlies the extraordinary mechanical properties of spider dragline silk.</title>
        <authorList>
            <person name="Kono N."/>
            <person name="Nakamura H."/>
            <person name="Mori M."/>
            <person name="Yoshida Y."/>
            <person name="Ohtoshi R."/>
            <person name="Malay A.D."/>
            <person name="Moran D.A.P."/>
            <person name="Tomita M."/>
            <person name="Numata K."/>
            <person name="Arakawa K."/>
        </authorList>
    </citation>
    <scope>NUCLEOTIDE SEQUENCE</scope>
</reference>
<sequence length="79" mass="9012">MELTDYIFQQDGELSSHLGMDVCTFLNQHLPPLVLVELKMQTICSALGYLDLQTMGMCEILYVCVSFAKNNSRCQNEYL</sequence>
<protein>
    <submittedName>
        <fullName evidence="1">Uncharacterized protein</fullName>
    </submittedName>
</protein>
<dbReference type="EMBL" id="BMAW01062780">
    <property type="protein sequence ID" value="GFT37375.1"/>
    <property type="molecule type" value="Genomic_DNA"/>
</dbReference>
<gene>
    <name evidence="1" type="ORF">NPIL_555751</name>
</gene>
<name>A0A8X6NWR5_NEPPI</name>